<proteinExistence type="predicted"/>
<organism evidence="1 2">
    <name type="scientific">Rheinheimera aquimaris</name>
    <dbReference type="NCBI Taxonomy" id="412437"/>
    <lineage>
        <taxon>Bacteria</taxon>
        <taxon>Pseudomonadati</taxon>
        <taxon>Pseudomonadota</taxon>
        <taxon>Gammaproteobacteria</taxon>
        <taxon>Chromatiales</taxon>
        <taxon>Chromatiaceae</taxon>
        <taxon>Rheinheimera</taxon>
    </lineage>
</organism>
<keyword evidence="2" id="KW-1185">Reference proteome</keyword>
<gene>
    <name evidence="1" type="ORF">GCM10009098_07370</name>
</gene>
<sequence>MEAASIDDTKTITVPSMSAEKRAAIQQSMRKDWEACKYWSRAHIVRSTDKSRHYMEQSCGRYNDRLSKGF</sequence>
<dbReference type="EMBL" id="BAAAEO010000001">
    <property type="protein sequence ID" value="GAA0542218.1"/>
    <property type="molecule type" value="Genomic_DNA"/>
</dbReference>
<dbReference type="Proteomes" id="UP001501169">
    <property type="component" value="Unassembled WGS sequence"/>
</dbReference>
<comment type="caution">
    <text evidence="1">The sequence shown here is derived from an EMBL/GenBank/DDBJ whole genome shotgun (WGS) entry which is preliminary data.</text>
</comment>
<reference evidence="2" key="1">
    <citation type="journal article" date="2019" name="Int. J. Syst. Evol. Microbiol.">
        <title>The Global Catalogue of Microorganisms (GCM) 10K type strain sequencing project: providing services to taxonomists for standard genome sequencing and annotation.</title>
        <authorList>
            <consortium name="The Broad Institute Genomics Platform"/>
            <consortium name="The Broad Institute Genome Sequencing Center for Infectious Disease"/>
            <person name="Wu L."/>
            <person name="Ma J."/>
        </authorList>
    </citation>
    <scope>NUCLEOTIDE SEQUENCE [LARGE SCALE GENOMIC DNA]</scope>
    <source>
        <strain evidence="2">JCM 14331</strain>
    </source>
</reference>
<evidence type="ECO:0000313" key="1">
    <source>
        <dbReference type="EMBL" id="GAA0542218.1"/>
    </source>
</evidence>
<protein>
    <submittedName>
        <fullName evidence="1">Uncharacterized protein</fullName>
    </submittedName>
</protein>
<evidence type="ECO:0000313" key="2">
    <source>
        <dbReference type="Proteomes" id="UP001501169"/>
    </source>
</evidence>
<accession>A0ABP3NER5</accession>
<name>A0ABP3NER5_9GAMM</name>